<dbReference type="EMBL" id="AP018933">
    <property type="protein sequence ID" value="BBG30972.1"/>
    <property type="molecule type" value="Genomic_DNA"/>
</dbReference>
<dbReference type="OrthoDB" id="2293175at2"/>
<proteinExistence type="predicted"/>
<dbReference type="RefSeq" id="WP_084261944.1">
    <property type="nucleotide sequence ID" value="NZ_AP018933.1"/>
</dbReference>
<keyword evidence="1" id="KW-0472">Membrane</keyword>
<keyword evidence="2" id="KW-0418">Kinase</keyword>
<dbReference type="GO" id="GO:0016301">
    <property type="term" value="F:kinase activity"/>
    <property type="evidence" value="ECO:0007669"/>
    <property type="project" value="UniProtKB-KW"/>
</dbReference>
<reference evidence="2 3" key="1">
    <citation type="submission" date="2018-09" db="EMBL/GenBank/DDBJ databases">
        <title>Zymobacter palmae IAM14233 (=T109) whole genome analysis.</title>
        <authorList>
            <person name="Yanase H."/>
        </authorList>
    </citation>
    <scope>NUCLEOTIDE SEQUENCE [LARGE SCALE GENOMIC DNA]</scope>
    <source>
        <strain evidence="2 3">IAM14233</strain>
    </source>
</reference>
<evidence type="ECO:0000256" key="1">
    <source>
        <dbReference type="SAM" id="Phobius"/>
    </source>
</evidence>
<dbReference type="KEGG" id="zpl:ZBT109_2240"/>
<sequence length="342" mass="38583">MLAKFCPFCSTPLTPEALSCPNCGHMLVTHAPDTTAPSHRRYRRTLIALLITGLLLLISALVIYSICVFCPRVRQDDRLLALSHSVGNQEKLFLSERFASAEGIALYRDMIDHELEQAEQHGSSALLGDRLPEALEEVSARRLTEAYAHNEFNADARYRNHTLLVDAHIEAVQSDTGAAPCLFVRGKDPQHDIQACLRDTAYVLQDMPLLHVGATQKLICRGDGYVMPSSLLGDCVPLVSIFRQRARELKRSCITHVTRGQLFTRLRDTSHPLHHTKPLMMMLRAEYGIAMFPECRRGWSALCEHNLQKTRDDEINQWLYRLFQEHGILYGTRGQPVTALTA</sequence>
<name>A0A348HH70_9GAMM</name>
<evidence type="ECO:0000313" key="2">
    <source>
        <dbReference type="EMBL" id="BBG30972.1"/>
    </source>
</evidence>
<keyword evidence="3" id="KW-1185">Reference proteome</keyword>
<keyword evidence="2" id="KW-0808">Transferase</keyword>
<keyword evidence="1" id="KW-1133">Transmembrane helix</keyword>
<feature type="transmembrane region" description="Helical" evidence="1">
    <location>
        <begin position="46"/>
        <end position="66"/>
    </location>
</feature>
<gene>
    <name evidence="2" type="ORF">ZBT109_2240</name>
</gene>
<keyword evidence="1" id="KW-0812">Transmembrane</keyword>
<organism evidence="2 3">
    <name type="scientific">Zymobacter palmae</name>
    <dbReference type="NCBI Taxonomy" id="33074"/>
    <lineage>
        <taxon>Bacteria</taxon>
        <taxon>Pseudomonadati</taxon>
        <taxon>Pseudomonadota</taxon>
        <taxon>Gammaproteobacteria</taxon>
        <taxon>Oceanospirillales</taxon>
        <taxon>Halomonadaceae</taxon>
        <taxon>Zymobacter group</taxon>
        <taxon>Zymobacter</taxon>
    </lineage>
</organism>
<protein>
    <submittedName>
        <fullName evidence="2">6-phosphofructokinase</fullName>
    </submittedName>
</protein>
<dbReference type="Proteomes" id="UP000267342">
    <property type="component" value="Chromosome"/>
</dbReference>
<dbReference type="AlphaFoldDB" id="A0A348HH70"/>
<evidence type="ECO:0000313" key="3">
    <source>
        <dbReference type="Proteomes" id="UP000267342"/>
    </source>
</evidence>
<accession>A0A348HH70</accession>